<dbReference type="OrthoDB" id="3265255at2759"/>
<accession>A0A815LRH7</accession>
<dbReference type="PROSITE" id="PS50822">
    <property type="entry name" value="PIWI"/>
    <property type="match status" value="1"/>
</dbReference>
<dbReference type="PANTHER" id="PTHR22891">
    <property type="entry name" value="EUKARYOTIC TRANSLATION INITIATION FACTOR 2C"/>
    <property type="match status" value="1"/>
</dbReference>
<protein>
    <recommendedName>
        <fullName evidence="1">Piwi domain-containing protein</fullName>
    </recommendedName>
</protein>
<dbReference type="AlphaFoldDB" id="A0A815LRH7"/>
<evidence type="ECO:0000313" key="2">
    <source>
        <dbReference type="EMBL" id="CAF1410310.1"/>
    </source>
</evidence>
<evidence type="ECO:0000313" key="3">
    <source>
        <dbReference type="Proteomes" id="UP000663852"/>
    </source>
</evidence>
<organism evidence="2 3">
    <name type="scientific">Adineta ricciae</name>
    <name type="common">Rotifer</name>
    <dbReference type="NCBI Taxonomy" id="249248"/>
    <lineage>
        <taxon>Eukaryota</taxon>
        <taxon>Metazoa</taxon>
        <taxon>Spiralia</taxon>
        <taxon>Gnathifera</taxon>
        <taxon>Rotifera</taxon>
        <taxon>Eurotatoria</taxon>
        <taxon>Bdelloidea</taxon>
        <taxon>Adinetida</taxon>
        <taxon>Adinetidae</taxon>
        <taxon>Adineta</taxon>
    </lineage>
</organism>
<gene>
    <name evidence="2" type="ORF">EDS130_LOCUS36677</name>
</gene>
<evidence type="ECO:0000259" key="1">
    <source>
        <dbReference type="PROSITE" id="PS50822"/>
    </source>
</evidence>
<dbReference type="Gene3D" id="3.40.50.2300">
    <property type="match status" value="1"/>
</dbReference>
<dbReference type="SUPFAM" id="SSF53098">
    <property type="entry name" value="Ribonuclease H-like"/>
    <property type="match status" value="1"/>
</dbReference>
<reference evidence="2" key="1">
    <citation type="submission" date="2021-02" db="EMBL/GenBank/DDBJ databases">
        <authorList>
            <person name="Nowell W R."/>
        </authorList>
    </citation>
    <scope>NUCLEOTIDE SEQUENCE</scope>
</reference>
<dbReference type="InterPro" id="IPR003165">
    <property type="entry name" value="Piwi"/>
</dbReference>
<feature type="domain" description="Piwi" evidence="1">
    <location>
        <begin position="63"/>
        <end position="173"/>
    </location>
</feature>
<comment type="caution">
    <text evidence="2">The sequence shown here is derived from an EMBL/GenBank/DDBJ whole genome shotgun (WGS) entry which is preliminary data.</text>
</comment>
<dbReference type="GO" id="GO:0003676">
    <property type="term" value="F:nucleic acid binding"/>
    <property type="evidence" value="ECO:0007669"/>
    <property type="project" value="InterPro"/>
</dbReference>
<dbReference type="Proteomes" id="UP000663852">
    <property type="component" value="Unassembled WGS sequence"/>
</dbReference>
<dbReference type="InterPro" id="IPR012337">
    <property type="entry name" value="RNaseH-like_sf"/>
</dbReference>
<sequence>MKLVVIVSNHLIMHSLSNQRDTTNEKNHCGLRLSSSPIEKSDAVVPQTILARMNELKMQGCEVIIYILNQVGDDIYHAIKFFGNVKLGIVTQCTRFDRLMSNSDPRKMDMYIQNLVQKFNAKLGGVNQLVSLMRALTSPSARSDIFMFFGIDCTHITCSRERPSIAAVIDSINIFISNI</sequence>
<proteinExistence type="predicted"/>
<name>A0A815LRH7_ADIRI</name>
<dbReference type="Pfam" id="PF02171">
    <property type="entry name" value="Piwi"/>
    <property type="match status" value="1"/>
</dbReference>
<dbReference type="EMBL" id="CAJNOJ010000345">
    <property type="protein sequence ID" value="CAF1410310.1"/>
    <property type="molecule type" value="Genomic_DNA"/>
</dbReference>